<dbReference type="Proteomes" id="UP000653454">
    <property type="component" value="Unassembled WGS sequence"/>
</dbReference>
<comment type="caution">
    <text evidence="3">The sequence shown here is derived from an EMBL/GenBank/DDBJ whole genome shotgun (WGS) entry which is preliminary data.</text>
</comment>
<reference evidence="3" key="1">
    <citation type="submission" date="2020-11" db="EMBL/GenBank/DDBJ databases">
        <authorList>
            <person name="Whiteford S."/>
        </authorList>
    </citation>
    <scope>NUCLEOTIDE SEQUENCE</scope>
</reference>
<dbReference type="GO" id="GO:0036064">
    <property type="term" value="C:ciliary basal body"/>
    <property type="evidence" value="ECO:0007669"/>
    <property type="project" value="TreeGrafter"/>
</dbReference>
<evidence type="ECO:0000256" key="2">
    <source>
        <dbReference type="SAM" id="MobiDB-lite"/>
    </source>
</evidence>
<organism evidence="3 4">
    <name type="scientific">Plutella xylostella</name>
    <name type="common">Diamondback moth</name>
    <name type="synonym">Plutella maculipennis</name>
    <dbReference type="NCBI Taxonomy" id="51655"/>
    <lineage>
        <taxon>Eukaryota</taxon>
        <taxon>Metazoa</taxon>
        <taxon>Ecdysozoa</taxon>
        <taxon>Arthropoda</taxon>
        <taxon>Hexapoda</taxon>
        <taxon>Insecta</taxon>
        <taxon>Pterygota</taxon>
        <taxon>Neoptera</taxon>
        <taxon>Endopterygota</taxon>
        <taxon>Lepidoptera</taxon>
        <taxon>Glossata</taxon>
        <taxon>Ditrysia</taxon>
        <taxon>Yponomeutoidea</taxon>
        <taxon>Plutellidae</taxon>
        <taxon>Plutella</taxon>
    </lineage>
</organism>
<gene>
    <name evidence="3" type="ORF">PLXY2_LOCUS4324</name>
</gene>
<keyword evidence="1" id="KW-0175">Coiled coil</keyword>
<dbReference type="EMBL" id="CAJHNJ030000012">
    <property type="protein sequence ID" value="CAG9109824.1"/>
    <property type="molecule type" value="Genomic_DNA"/>
</dbReference>
<dbReference type="GO" id="GO:0003341">
    <property type="term" value="P:cilium movement"/>
    <property type="evidence" value="ECO:0007669"/>
    <property type="project" value="InterPro"/>
</dbReference>
<keyword evidence="4" id="KW-1185">Reference proteome</keyword>
<protein>
    <submittedName>
        <fullName evidence="3">(diamondback moth) hypothetical protein</fullName>
    </submittedName>
</protein>
<evidence type="ECO:0000313" key="4">
    <source>
        <dbReference type="Proteomes" id="UP000653454"/>
    </source>
</evidence>
<accession>A0A8S4E3R4</accession>
<sequence length="248" mass="29167">MATCYQKHPFEIESEDKLTAINTKIFEIKKKIQLSEGQRKSHYEENEEEKQQNNELISTLKKEVRLRLQELAQARAVIGDEDLQIKKYLNEVSPVGDKTTDQIIHNLDLKVIEQRKMLDLLKYERKQKKSKLRCMEKEYEHLLIENSKSATEKIKSTNPAKKHASHLENEIHKVLVQWNEAELVKKKYSSIRKALVEDSVKFESSLYHITELLKKQREEINKLQRVRDEASEMRLRATAALMTPSRAL</sequence>
<dbReference type="AlphaFoldDB" id="A0A8S4E3R4"/>
<feature type="region of interest" description="Disordered" evidence="2">
    <location>
        <begin position="35"/>
        <end position="54"/>
    </location>
</feature>
<dbReference type="GO" id="GO:0035253">
    <property type="term" value="C:ciliary rootlet"/>
    <property type="evidence" value="ECO:0007669"/>
    <property type="project" value="TreeGrafter"/>
</dbReference>
<feature type="coiled-coil region" evidence="1">
    <location>
        <begin position="118"/>
        <end position="145"/>
    </location>
</feature>
<dbReference type="PANTHER" id="PTHR46518:SF1">
    <property type="entry name" value="OUTER DYNEIN ARM-DOCKING COMPLEX SUBUNIT 3"/>
    <property type="match status" value="1"/>
</dbReference>
<proteinExistence type="predicted"/>
<dbReference type="GO" id="GO:0036158">
    <property type="term" value="P:outer dynein arm assembly"/>
    <property type="evidence" value="ECO:0007669"/>
    <property type="project" value="InterPro"/>
</dbReference>
<evidence type="ECO:0000313" key="3">
    <source>
        <dbReference type="EMBL" id="CAG9109824.1"/>
    </source>
</evidence>
<dbReference type="GO" id="GO:0097542">
    <property type="term" value="C:ciliary tip"/>
    <property type="evidence" value="ECO:0007669"/>
    <property type="project" value="TreeGrafter"/>
</dbReference>
<evidence type="ECO:0000256" key="1">
    <source>
        <dbReference type="SAM" id="Coils"/>
    </source>
</evidence>
<dbReference type="PANTHER" id="PTHR46518">
    <property type="entry name" value="COILED-COIL DOMAIN-CONTAINING PROTEIN 151"/>
    <property type="match status" value="1"/>
</dbReference>
<feature type="compositionally biased region" description="Basic and acidic residues" evidence="2">
    <location>
        <begin position="37"/>
        <end position="52"/>
    </location>
</feature>
<dbReference type="InterPro" id="IPR033192">
    <property type="entry name" value="ODAD3"/>
</dbReference>
<name>A0A8S4E3R4_PLUXY</name>